<dbReference type="PRINTS" id="PR00753">
    <property type="entry name" value="ACCSYNTHASE"/>
</dbReference>
<dbReference type="PANTHER" id="PTHR43795:SF39">
    <property type="entry name" value="AMINOTRANSFERASE CLASS I_CLASSII DOMAIN-CONTAINING PROTEIN"/>
    <property type="match status" value="1"/>
</dbReference>
<dbReference type="CDD" id="cd00609">
    <property type="entry name" value="AAT_like"/>
    <property type="match status" value="1"/>
</dbReference>
<evidence type="ECO:0000313" key="3">
    <source>
        <dbReference type="EMBL" id="KAL2796242.1"/>
    </source>
</evidence>
<dbReference type="Gene3D" id="3.90.1150.10">
    <property type="entry name" value="Aspartate Aminotransferase, domain 1"/>
    <property type="match status" value="1"/>
</dbReference>
<organism evidence="3 4">
    <name type="scientific">Aspergillus keveii</name>
    <dbReference type="NCBI Taxonomy" id="714993"/>
    <lineage>
        <taxon>Eukaryota</taxon>
        <taxon>Fungi</taxon>
        <taxon>Dikarya</taxon>
        <taxon>Ascomycota</taxon>
        <taxon>Pezizomycotina</taxon>
        <taxon>Eurotiomycetes</taxon>
        <taxon>Eurotiomycetidae</taxon>
        <taxon>Eurotiales</taxon>
        <taxon>Aspergillaceae</taxon>
        <taxon>Aspergillus</taxon>
        <taxon>Aspergillus subgen. Nidulantes</taxon>
    </lineage>
</organism>
<evidence type="ECO:0000313" key="4">
    <source>
        <dbReference type="Proteomes" id="UP001610563"/>
    </source>
</evidence>
<dbReference type="GO" id="GO:0016740">
    <property type="term" value="F:transferase activity"/>
    <property type="evidence" value="ECO:0007669"/>
    <property type="project" value="UniProtKB-KW"/>
</dbReference>
<dbReference type="InterPro" id="IPR050478">
    <property type="entry name" value="Ethylene_sulfur-biosynth"/>
</dbReference>
<dbReference type="Pfam" id="PF00155">
    <property type="entry name" value="Aminotran_1_2"/>
    <property type="match status" value="1"/>
</dbReference>
<keyword evidence="3" id="KW-0808">Transferase</keyword>
<dbReference type="InterPro" id="IPR015421">
    <property type="entry name" value="PyrdxlP-dep_Trfase_major"/>
</dbReference>
<gene>
    <name evidence="3" type="ORF">BJX66DRAFT_324185</name>
</gene>
<protein>
    <submittedName>
        <fullName evidence="3">PLP-dependent transferase</fullName>
    </submittedName>
</protein>
<name>A0ABR4GB32_9EURO</name>
<keyword evidence="4" id="KW-1185">Reference proteome</keyword>
<reference evidence="3 4" key="1">
    <citation type="submission" date="2024-07" db="EMBL/GenBank/DDBJ databases">
        <title>Section-level genome sequencing and comparative genomics of Aspergillus sections Usti and Cavernicolus.</title>
        <authorList>
            <consortium name="Lawrence Berkeley National Laboratory"/>
            <person name="Nybo J.L."/>
            <person name="Vesth T.C."/>
            <person name="Theobald S."/>
            <person name="Frisvad J.C."/>
            <person name="Larsen T.O."/>
            <person name="Kjaerboelling I."/>
            <person name="Rothschild-Mancinelli K."/>
            <person name="Lyhne E.K."/>
            <person name="Kogle M.E."/>
            <person name="Barry K."/>
            <person name="Clum A."/>
            <person name="Na H."/>
            <person name="Ledsgaard L."/>
            <person name="Lin J."/>
            <person name="Lipzen A."/>
            <person name="Kuo A."/>
            <person name="Riley R."/>
            <person name="Mondo S."/>
            <person name="Labutti K."/>
            <person name="Haridas S."/>
            <person name="Pangalinan J."/>
            <person name="Salamov A.A."/>
            <person name="Simmons B.A."/>
            <person name="Magnuson J.K."/>
            <person name="Chen J."/>
            <person name="Drula E."/>
            <person name="Henrissat B."/>
            <person name="Wiebenga A."/>
            <person name="Lubbers R.J."/>
            <person name="Gomes A.C."/>
            <person name="Makela M.R."/>
            <person name="Stajich J."/>
            <person name="Grigoriev I.V."/>
            <person name="Mortensen U.H."/>
            <person name="De Vries R.P."/>
            <person name="Baker S.E."/>
            <person name="Andersen M.R."/>
        </authorList>
    </citation>
    <scope>NUCLEOTIDE SEQUENCE [LARGE SCALE GENOMIC DNA]</scope>
    <source>
        <strain evidence="3 4">CBS 209.92</strain>
    </source>
</reference>
<dbReference type="SUPFAM" id="SSF53383">
    <property type="entry name" value="PLP-dependent transferases"/>
    <property type="match status" value="1"/>
</dbReference>
<proteinExistence type="predicted"/>
<evidence type="ECO:0000256" key="1">
    <source>
        <dbReference type="ARBA" id="ARBA00022898"/>
    </source>
</evidence>
<dbReference type="PANTHER" id="PTHR43795">
    <property type="entry name" value="BIFUNCTIONAL ASPARTATE AMINOTRANSFERASE AND GLUTAMATE/ASPARTATE-PREPHENATE AMINOTRANSFERASE-RELATED"/>
    <property type="match status" value="1"/>
</dbReference>
<dbReference type="InterPro" id="IPR004839">
    <property type="entry name" value="Aminotransferase_I/II_large"/>
</dbReference>
<dbReference type="Proteomes" id="UP001610563">
    <property type="component" value="Unassembled WGS sequence"/>
</dbReference>
<dbReference type="EMBL" id="JBFTWV010000028">
    <property type="protein sequence ID" value="KAL2796242.1"/>
    <property type="molecule type" value="Genomic_DNA"/>
</dbReference>
<dbReference type="Gene3D" id="3.40.640.10">
    <property type="entry name" value="Type I PLP-dependent aspartate aminotransferase-like (Major domain)"/>
    <property type="match status" value="1"/>
</dbReference>
<evidence type="ECO:0000259" key="2">
    <source>
        <dbReference type="Pfam" id="PF00155"/>
    </source>
</evidence>
<dbReference type="InterPro" id="IPR015424">
    <property type="entry name" value="PyrdxlP-dep_Trfase"/>
</dbReference>
<keyword evidence="1" id="KW-0663">Pyridoxal phosphate</keyword>
<sequence length="433" mass="48570">MQNHPVTDYYLSTRGAHNFLNRDVWGPREKSMDNPWSPENPTGTVNLRLAENSLMHEQVADFIKAIAIQPSEHLTYSTGPRGSLRLRRAAAAFLTDEFHARQAITAENILVTPGVASAIDGLAWAICDEGDGILIPQPFYNGFEVDLLNRSNARVVPVSYTGVNGYSGLDDLFRPQAELNGVNVKALLISQSVPPETIQQFVSFCTEHGLHFISDEIYAHSVFDNPSIPCPVPFVSVLSLDLPRDTNPAMIYVLYGASKDFCANGLRLGLVYTRNQGIIGAISSISIFSWSAHLLQDIWAAMLEDRTWMESFMSEKRRLMERNREIATSFLREENAGLFLWIDLRHLLEPGFNRSKDTLLSVDSPDADSYKRRETRVAEICMRHGVLIAPGHVYAPEEYGWFRLTFTVGEEALKEGLDRFRRAVADVKGDGFE</sequence>
<comment type="caution">
    <text evidence="3">The sequence shown here is derived from an EMBL/GenBank/DDBJ whole genome shotgun (WGS) entry which is preliminary data.</text>
</comment>
<feature type="domain" description="Aminotransferase class I/classII large" evidence="2">
    <location>
        <begin position="47"/>
        <end position="420"/>
    </location>
</feature>
<accession>A0ABR4GB32</accession>
<dbReference type="InterPro" id="IPR015422">
    <property type="entry name" value="PyrdxlP-dep_Trfase_small"/>
</dbReference>